<dbReference type="PANTHER" id="PTHR30055">
    <property type="entry name" value="HTH-TYPE TRANSCRIPTIONAL REGULATOR RUTR"/>
    <property type="match status" value="1"/>
</dbReference>
<evidence type="ECO:0000256" key="4">
    <source>
        <dbReference type="PROSITE-ProRule" id="PRU00335"/>
    </source>
</evidence>
<dbReference type="InterPro" id="IPR009057">
    <property type="entry name" value="Homeodomain-like_sf"/>
</dbReference>
<dbReference type="SUPFAM" id="SSF48498">
    <property type="entry name" value="Tetracyclin repressor-like, C-terminal domain"/>
    <property type="match status" value="1"/>
</dbReference>
<reference evidence="6 7" key="1">
    <citation type="journal article" date="2019" name="Int. J. Syst. Evol. Microbiol.">
        <title>The Global Catalogue of Microorganisms (GCM) 10K type strain sequencing project: providing services to taxonomists for standard genome sequencing and annotation.</title>
        <authorList>
            <consortium name="The Broad Institute Genomics Platform"/>
            <consortium name="The Broad Institute Genome Sequencing Center for Infectious Disease"/>
            <person name="Wu L."/>
            <person name="Ma J."/>
        </authorList>
    </citation>
    <scope>NUCLEOTIDE SEQUENCE [LARGE SCALE GENOMIC DNA]</scope>
    <source>
        <strain evidence="6 7">JCM 15900</strain>
    </source>
</reference>
<feature type="domain" description="HTH tetR-type" evidence="5">
    <location>
        <begin position="9"/>
        <end position="67"/>
    </location>
</feature>
<keyword evidence="7" id="KW-1185">Reference proteome</keyword>
<evidence type="ECO:0000313" key="7">
    <source>
        <dbReference type="Proteomes" id="UP001500984"/>
    </source>
</evidence>
<dbReference type="InterPro" id="IPR050109">
    <property type="entry name" value="HTH-type_TetR-like_transc_reg"/>
</dbReference>
<evidence type="ECO:0000259" key="5">
    <source>
        <dbReference type="PROSITE" id="PS50977"/>
    </source>
</evidence>
<keyword evidence="3" id="KW-0804">Transcription</keyword>
<feature type="DNA-binding region" description="H-T-H motif" evidence="4">
    <location>
        <begin position="30"/>
        <end position="49"/>
    </location>
</feature>
<dbReference type="EMBL" id="BAAAPZ010000009">
    <property type="protein sequence ID" value="GAA2101072.1"/>
    <property type="molecule type" value="Genomic_DNA"/>
</dbReference>
<dbReference type="Gene3D" id="1.10.357.10">
    <property type="entry name" value="Tetracycline Repressor, domain 2"/>
    <property type="match status" value="1"/>
</dbReference>
<dbReference type="PANTHER" id="PTHR30055:SF234">
    <property type="entry name" value="HTH-TYPE TRANSCRIPTIONAL REGULATOR BETI"/>
    <property type="match status" value="1"/>
</dbReference>
<name>A0ABN2WXI1_9MICO</name>
<gene>
    <name evidence="6" type="ORF">GCM10009823_23730</name>
</gene>
<evidence type="ECO:0000313" key="6">
    <source>
        <dbReference type="EMBL" id="GAA2101072.1"/>
    </source>
</evidence>
<organism evidence="6 7">
    <name type="scientific">Brevibacterium salitolerans</name>
    <dbReference type="NCBI Taxonomy" id="1403566"/>
    <lineage>
        <taxon>Bacteria</taxon>
        <taxon>Bacillati</taxon>
        <taxon>Actinomycetota</taxon>
        <taxon>Actinomycetes</taxon>
        <taxon>Micrococcales</taxon>
        <taxon>Brevibacteriaceae</taxon>
        <taxon>Brevibacterium</taxon>
    </lineage>
</organism>
<dbReference type="Pfam" id="PF00440">
    <property type="entry name" value="TetR_N"/>
    <property type="match status" value="1"/>
</dbReference>
<dbReference type="PROSITE" id="PS50977">
    <property type="entry name" value="HTH_TETR_2"/>
    <property type="match status" value="1"/>
</dbReference>
<dbReference type="RefSeq" id="WP_344337439.1">
    <property type="nucleotide sequence ID" value="NZ_BAAAPZ010000009.1"/>
</dbReference>
<evidence type="ECO:0000256" key="1">
    <source>
        <dbReference type="ARBA" id="ARBA00023015"/>
    </source>
</evidence>
<accession>A0ABN2WXI1</accession>
<evidence type="ECO:0000256" key="3">
    <source>
        <dbReference type="ARBA" id="ARBA00023163"/>
    </source>
</evidence>
<comment type="caution">
    <text evidence="6">The sequence shown here is derived from an EMBL/GenBank/DDBJ whole genome shotgun (WGS) entry which is preliminary data.</text>
</comment>
<dbReference type="InterPro" id="IPR001647">
    <property type="entry name" value="HTH_TetR"/>
</dbReference>
<dbReference type="InterPro" id="IPR036271">
    <property type="entry name" value="Tet_transcr_reg_TetR-rel_C_sf"/>
</dbReference>
<evidence type="ECO:0000256" key="2">
    <source>
        <dbReference type="ARBA" id="ARBA00023125"/>
    </source>
</evidence>
<sequence length="201" mass="21855">MAEHTAVRGRTRRALLLAGIEVLSDDASATLGKVAERAGVARSTLHRHFPDRRSLTTAISAFVMTNYEEAFSAARTEEDTGLEAFRRVCLELMERLEILAWWMGMGLTAATQEDETATAEIAELDEGDDERLTDLVTRGHEDGSIDPQLGPSWVEGLLWATLYSARHLAQSGAPATMPAHDVRAQALRSLLKAVAADPATV</sequence>
<protein>
    <submittedName>
        <fullName evidence="6">TetR/AcrR family transcriptional regulator</fullName>
    </submittedName>
</protein>
<keyword evidence="1" id="KW-0805">Transcription regulation</keyword>
<keyword evidence="2 4" id="KW-0238">DNA-binding</keyword>
<proteinExistence type="predicted"/>
<dbReference type="SUPFAM" id="SSF46689">
    <property type="entry name" value="Homeodomain-like"/>
    <property type="match status" value="1"/>
</dbReference>
<dbReference type="Proteomes" id="UP001500984">
    <property type="component" value="Unassembled WGS sequence"/>
</dbReference>